<dbReference type="RefSeq" id="XP_058978785.1">
    <property type="nucleotide sequence ID" value="XM_059122802.1"/>
</dbReference>
<proteinExistence type="predicted"/>
<dbReference type="SUPFAM" id="SSF57756">
    <property type="entry name" value="Retrovirus zinc finger-like domains"/>
    <property type="match status" value="1"/>
</dbReference>
<evidence type="ECO:0000313" key="2">
    <source>
        <dbReference type="Proteomes" id="UP001652621"/>
    </source>
</evidence>
<dbReference type="Proteomes" id="UP001652621">
    <property type="component" value="Unplaced"/>
</dbReference>
<dbReference type="SMART" id="SM00343">
    <property type="entry name" value="ZnF_C2HC"/>
    <property type="match status" value="2"/>
</dbReference>
<gene>
    <name evidence="3" type="primary">LOC131802459</name>
</gene>
<evidence type="ECO:0000259" key="1">
    <source>
        <dbReference type="SMART" id="SM00343"/>
    </source>
</evidence>
<dbReference type="InterPro" id="IPR036875">
    <property type="entry name" value="Znf_CCHC_sf"/>
</dbReference>
<reference evidence="3" key="1">
    <citation type="submission" date="2025-08" db="UniProtKB">
        <authorList>
            <consortium name="RefSeq"/>
        </authorList>
    </citation>
    <scope>IDENTIFICATION</scope>
    <source>
        <strain evidence="3">Aabys</strain>
        <tissue evidence="3">Whole body</tissue>
    </source>
</reference>
<dbReference type="Pfam" id="PF00098">
    <property type="entry name" value="zf-CCHC"/>
    <property type="match status" value="1"/>
</dbReference>
<dbReference type="GeneID" id="131802459"/>
<keyword evidence="2" id="KW-1185">Reference proteome</keyword>
<dbReference type="Gene3D" id="4.10.60.10">
    <property type="entry name" value="Zinc finger, CCHC-type"/>
    <property type="match status" value="1"/>
</dbReference>
<name>A0ABM3UZ44_MUSDO</name>
<feature type="domain" description="CCHC-type" evidence="1">
    <location>
        <begin position="196"/>
        <end position="212"/>
    </location>
</feature>
<organism evidence="2 3">
    <name type="scientific">Musca domestica</name>
    <name type="common">House fly</name>
    <dbReference type="NCBI Taxonomy" id="7370"/>
    <lineage>
        <taxon>Eukaryota</taxon>
        <taxon>Metazoa</taxon>
        <taxon>Ecdysozoa</taxon>
        <taxon>Arthropoda</taxon>
        <taxon>Hexapoda</taxon>
        <taxon>Insecta</taxon>
        <taxon>Pterygota</taxon>
        <taxon>Neoptera</taxon>
        <taxon>Endopterygota</taxon>
        <taxon>Diptera</taxon>
        <taxon>Brachycera</taxon>
        <taxon>Muscomorpha</taxon>
        <taxon>Muscoidea</taxon>
        <taxon>Muscidae</taxon>
        <taxon>Musca</taxon>
    </lineage>
</organism>
<evidence type="ECO:0000313" key="3">
    <source>
        <dbReference type="RefSeq" id="XP_058978785.1"/>
    </source>
</evidence>
<protein>
    <submittedName>
        <fullName evidence="3">Uncharacterized protein LOC131802459</fullName>
    </submittedName>
</protein>
<feature type="domain" description="CCHC-type" evidence="1">
    <location>
        <begin position="176"/>
        <end position="192"/>
    </location>
</feature>
<dbReference type="InterPro" id="IPR001878">
    <property type="entry name" value="Znf_CCHC"/>
</dbReference>
<sequence>MNLSVSKWIRKIEQIGELYGWNNHYKIYVMQSRLKGLAKLWFENLNNYSKTCDEWKTFLVQSFPEHQDFAETLKRLVNRKKLPDESMARYYYDKKVLIDACKITGRGAVSCIIDGLPNGGIQIGARAGNFLTCEDLFGHNLSTFNDVSEHQTKIRNIEGRSITFSRETGFQEKDIACFNCNKKGHYANQYKEPAKRCNKCKRWGHQAHECSKVAELVVLFLMHLLILEVQLY</sequence>
<accession>A0ABM3UZ44</accession>